<evidence type="ECO:0000259" key="8">
    <source>
        <dbReference type="Pfam" id="PF00122"/>
    </source>
</evidence>
<evidence type="ECO:0000256" key="3">
    <source>
        <dbReference type="ARBA" id="ARBA00022967"/>
    </source>
</evidence>
<dbReference type="Gene3D" id="3.40.50.1000">
    <property type="entry name" value="HAD superfamily/HAD-like"/>
    <property type="match status" value="1"/>
</dbReference>
<dbReference type="PANTHER" id="PTHR42861">
    <property type="entry name" value="CALCIUM-TRANSPORTING ATPASE"/>
    <property type="match status" value="1"/>
</dbReference>
<keyword evidence="5 7" id="KW-0472">Membrane</keyword>
<dbReference type="Gene3D" id="2.70.150.10">
    <property type="entry name" value="Calcium-transporting ATPase, cytoplasmic transduction domain A"/>
    <property type="match status" value="1"/>
</dbReference>
<feature type="domain" description="P-type ATPase A" evidence="8">
    <location>
        <begin position="105"/>
        <end position="202"/>
    </location>
</feature>
<dbReference type="GO" id="GO:0005886">
    <property type="term" value="C:plasma membrane"/>
    <property type="evidence" value="ECO:0007669"/>
    <property type="project" value="UniProtKB-SubCell"/>
</dbReference>
<dbReference type="GO" id="GO:0005524">
    <property type="term" value="F:ATP binding"/>
    <property type="evidence" value="ECO:0007669"/>
    <property type="project" value="InterPro"/>
</dbReference>
<sequence>MEQATADENTAADDRGLTAAEVAERVAAGRTNAFTADSSRSVGSIVRANVFTLFNGIVAACFLVLLLLGRWQDALFGVAALSNAVIGCVQEFRAKAALDRLALLNAPLARVRRDGTDAEIAPAEVVRDDVLVLRAGDQVSADAVVVSSSGLQIDESMLTGESDAVDKRLDDEALSGSIVVAGEGTARVVRVGAESHANTFAAEAKRFQLVSSELRTSIDRVLTWVGWGIGPIGLLVLNAQMMVAGGWAEAWQQGTWSQAVVNTIAALTAMIPLGLVLMTSIAFAVGAARLAGQQVLVNELPAVEGLARVDVICLDKTGTLTAGEIRFDAALTLDEQSGWQDALGWYGAAPDANATARCLREPFPVERPIEAARRIAFSSARKWSAVSFSDGPRGTWVLGAPEMVFGDDASDASTPLGAAVTRLASSGRRTLVLAHAPSALTDDDVSAERLPADLAAVAVLTFVEAVRPDAAEALAFFRAQGVGVRVISGDNPRTVAAIAREVGLEVDEGFDARRLPDDDAEWGALLEQHTVFGRVTPDQKKRMVTALQARGHVVAMTGDGVNDALAIKTADIGIAMNSGAAATKAVARLVLLDGRFSHLPSVVAEGRRVIANIERVSMLFLTKTVYATGLAVLFGALVMEFPFLPRQLSITDGLTIGIPAFFLALLPNAQRYVPGFLRRSLSFAVPAGIVIAVALTVYTRLAMGLGLSVEQLRTGATIILAIVAIWVLTVLSRPVTRVKVLVIGAMFVALTAIFTVPPLGEFFQLQDPGADGSVLVTLVVVLALAAIEAVRFGHRRFVRRSLAALAPGAGAAPGAAEAPGAGAAPGADAAPAADATPGAHADPAAGAAVRDTRRRPAVVTAAIVLVYVGGLLNTALGVVVLLARYAVTPDLVLPVSLVGTATVLLGLLTVAGGSALSRGSILARALLTGYLAVLIVLQAVAMALTELDPVLVVALAAAVAVIAAVWIPGRARRWFRPTEPAAHATVRTETGPRAEARNAPPAA</sequence>
<feature type="transmembrane region" description="Helical" evidence="7">
    <location>
        <begin position="738"/>
        <end position="760"/>
    </location>
</feature>
<evidence type="ECO:0000313" key="9">
    <source>
        <dbReference type="EMBL" id="PVE78785.1"/>
    </source>
</evidence>
<dbReference type="PRINTS" id="PR00120">
    <property type="entry name" value="HATPASE"/>
</dbReference>
<dbReference type="Proteomes" id="UP000244649">
    <property type="component" value="Unassembled WGS sequence"/>
</dbReference>
<dbReference type="InterPro" id="IPR036412">
    <property type="entry name" value="HAD-like_sf"/>
</dbReference>
<dbReference type="SFLD" id="SFLDS00003">
    <property type="entry name" value="Haloacid_Dehalogenase"/>
    <property type="match status" value="1"/>
</dbReference>
<dbReference type="SFLD" id="SFLDG00002">
    <property type="entry name" value="C1.7:_P-type_atpase_like"/>
    <property type="match status" value="1"/>
</dbReference>
<reference evidence="9 10" key="1">
    <citation type="submission" date="2018-04" db="EMBL/GenBank/DDBJ databases">
        <authorList>
            <person name="Go L.Y."/>
            <person name="Mitchell J.A."/>
        </authorList>
    </citation>
    <scope>NUCLEOTIDE SEQUENCE [LARGE SCALE GENOMIC DNA]</scope>
    <source>
        <strain evidence="9 10">TPD7010</strain>
    </source>
</reference>
<dbReference type="Pfam" id="PF00122">
    <property type="entry name" value="E1-E2_ATPase"/>
    <property type="match status" value="1"/>
</dbReference>
<dbReference type="EMBL" id="QDFT01000005">
    <property type="protein sequence ID" value="PVE78785.1"/>
    <property type="molecule type" value="Genomic_DNA"/>
</dbReference>
<dbReference type="AlphaFoldDB" id="A0A2T7WWW4"/>
<name>A0A2T7WWW4_MICTE</name>
<feature type="transmembrane region" description="Helical" evidence="7">
    <location>
        <begin position="772"/>
        <end position="790"/>
    </location>
</feature>
<feature type="transmembrane region" description="Helical" evidence="7">
    <location>
        <begin position="711"/>
        <end position="731"/>
    </location>
</feature>
<proteinExistence type="predicted"/>
<accession>A0A2T7WWW4</accession>
<dbReference type="Pfam" id="PF00702">
    <property type="entry name" value="Hydrolase"/>
    <property type="match status" value="1"/>
</dbReference>
<feature type="transmembrane region" description="Helical" evidence="7">
    <location>
        <begin position="221"/>
        <end position="243"/>
    </location>
</feature>
<dbReference type="GO" id="GO:0016887">
    <property type="term" value="F:ATP hydrolysis activity"/>
    <property type="evidence" value="ECO:0007669"/>
    <property type="project" value="InterPro"/>
</dbReference>
<evidence type="ECO:0000313" key="10">
    <source>
        <dbReference type="Proteomes" id="UP000244649"/>
    </source>
</evidence>
<dbReference type="InterPro" id="IPR044492">
    <property type="entry name" value="P_typ_ATPase_HD_dom"/>
</dbReference>
<dbReference type="InterPro" id="IPR018303">
    <property type="entry name" value="ATPase_P-typ_P_site"/>
</dbReference>
<feature type="transmembrane region" description="Helical" evidence="7">
    <location>
        <begin position="650"/>
        <end position="669"/>
    </location>
</feature>
<evidence type="ECO:0000256" key="7">
    <source>
        <dbReference type="SAM" id="Phobius"/>
    </source>
</evidence>
<dbReference type="SUPFAM" id="SSF81665">
    <property type="entry name" value="Calcium ATPase, transmembrane domain M"/>
    <property type="match status" value="1"/>
</dbReference>
<feature type="transmembrane region" description="Helical" evidence="7">
    <location>
        <begin position="891"/>
        <end position="913"/>
    </location>
</feature>
<keyword evidence="2 7" id="KW-0812">Transmembrane</keyword>
<dbReference type="InterPro" id="IPR023299">
    <property type="entry name" value="ATPase_P-typ_cyto_dom_N"/>
</dbReference>
<feature type="transmembrane region" description="Helical" evidence="7">
    <location>
        <begin position="48"/>
        <end position="68"/>
    </location>
</feature>
<keyword evidence="4 7" id="KW-1133">Transmembrane helix</keyword>
<feature type="transmembrane region" description="Helical" evidence="7">
    <location>
        <begin position="925"/>
        <end position="944"/>
    </location>
</feature>
<feature type="transmembrane region" description="Helical" evidence="7">
    <location>
        <begin position="625"/>
        <end position="644"/>
    </location>
</feature>
<dbReference type="RefSeq" id="WP_116536676.1">
    <property type="nucleotide sequence ID" value="NZ_QDFT01000005.1"/>
</dbReference>
<protein>
    <submittedName>
        <fullName evidence="9">ATPase</fullName>
    </submittedName>
</protein>
<comment type="caution">
    <text evidence="9">The sequence shown here is derived from an EMBL/GenBank/DDBJ whole genome shotgun (WGS) entry which is preliminary data.</text>
</comment>
<keyword evidence="3" id="KW-1278">Translocase</keyword>
<organism evidence="9 10">
    <name type="scientific">Microbacterium testaceum</name>
    <name type="common">Aureobacterium testaceum</name>
    <name type="synonym">Brevibacterium testaceum</name>
    <dbReference type="NCBI Taxonomy" id="2033"/>
    <lineage>
        <taxon>Bacteria</taxon>
        <taxon>Bacillati</taxon>
        <taxon>Actinomycetota</taxon>
        <taxon>Actinomycetes</taxon>
        <taxon>Micrococcales</taxon>
        <taxon>Microbacteriaceae</taxon>
        <taxon>Microbacterium</taxon>
    </lineage>
</organism>
<evidence type="ECO:0000256" key="1">
    <source>
        <dbReference type="ARBA" id="ARBA00004651"/>
    </source>
</evidence>
<dbReference type="InterPro" id="IPR023298">
    <property type="entry name" value="ATPase_P-typ_TM_dom_sf"/>
</dbReference>
<feature type="transmembrane region" description="Helical" evidence="7">
    <location>
        <begin position="950"/>
        <end position="967"/>
    </location>
</feature>
<dbReference type="InterPro" id="IPR001757">
    <property type="entry name" value="P_typ_ATPase"/>
</dbReference>
<dbReference type="Gene3D" id="3.40.1110.10">
    <property type="entry name" value="Calcium-transporting ATPase, cytoplasmic domain N"/>
    <property type="match status" value="1"/>
</dbReference>
<feature type="region of interest" description="Disordered" evidence="6">
    <location>
        <begin position="820"/>
        <end position="848"/>
    </location>
</feature>
<evidence type="ECO:0000256" key="5">
    <source>
        <dbReference type="ARBA" id="ARBA00023136"/>
    </source>
</evidence>
<dbReference type="PRINTS" id="PR00119">
    <property type="entry name" value="CATATPASE"/>
</dbReference>
<comment type="subcellular location">
    <subcellularLocation>
        <location evidence="1">Cell membrane</location>
        <topology evidence="1">Multi-pass membrane protein</topology>
    </subcellularLocation>
</comment>
<feature type="transmembrane region" description="Helical" evidence="7">
    <location>
        <begin position="263"/>
        <end position="285"/>
    </location>
</feature>
<feature type="transmembrane region" description="Helical" evidence="7">
    <location>
        <begin position="858"/>
        <end position="885"/>
    </location>
</feature>
<dbReference type="SUPFAM" id="SSF56784">
    <property type="entry name" value="HAD-like"/>
    <property type="match status" value="1"/>
</dbReference>
<dbReference type="SUPFAM" id="SSF81653">
    <property type="entry name" value="Calcium ATPase, transduction domain A"/>
    <property type="match status" value="1"/>
</dbReference>
<evidence type="ECO:0000256" key="6">
    <source>
        <dbReference type="SAM" id="MobiDB-lite"/>
    </source>
</evidence>
<dbReference type="NCBIfam" id="TIGR01494">
    <property type="entry name" value="ATPase_P-type"/>
    <property type="match status" value="2"/>
</dbReference>
<dbReference type="InterPro" id="IPR059000">
    <property type="entry name" value="ATPase_P-type_domA"/>
</dbReference>
<gene>
    <name evidence="9" type="ORF">DC432_03355</name>
</gene>
<feature type="region of interest" description="Disordered" evidence="6">
    <location>
        <begin position="982"/>
        <end position="1003"/>
    </location>
</feature>
<evidence type="ECO:0000256" key="4">
    <source>
        <dbReference type="ARBA" id="ARBA00022989"/>
    </source>
</evidence>
<feature type="transmembrane region" description="Helical" evidence="7">
    <location>
        <begin position="681"/>
        <end position="699"/>
    </location>
</feature>
<evidence type="ECO:0000256" key="2">
    <source>
        <dbReference type="ARBA" id="ARBA00022692"/>
    </source>
</evidence>
<dbReference type="InterPro" id="IPR008250">
    <property type="entry name" value="ATPase_P-typ_transduc_dom_A_sf"/>
</dbReference>
<dbReference type="InterPro" id="IPR023214">
    <property type="entry name" value="HAD_sf"/>
</dbReference>
<dbReference type="SFLD" id="SFLDF00027">
    <property type="entry name" value="p-type_atpase"/>
    <property type="match status" value="1"/>
</dbReference>
<dbReference type="Gene3D" id="1.20.1110.10">
    <property type="entry name" value="Calcium-transporting ATPase, transmembrane domain"/>
    <property type="match status" value="1"/>
</dbReference>
<dbReference type="PROSITE" id="PS00154">
    <property type="entry name" value="ATPASE_E1_E2"/>
    <property type="match status" value="1"/>
</dbReference>